<name>A0ABQ9TVA0_SAGOE</name>
<feature type="compositionally biased region" description="Polar residues" evidence="1">
    <location>
        <begin position="184"/>
        <end position="200"/>
    </location>
</feature>
<keyword evidence="3" id="KW-1185">Reference proteome</keyword>
<feature type="compositionally biased region" description="Polar residues" evidence="1">
    <location>
        <begin position="228"/>
        <end position="239"/>
    </location>
</feature>
<gene>
    <name evidence="2" type="ORF">P7K49_033994</name>
</gene>
<dbReference type="Proteomes" id="UP001266305">
    <property type="component" value="Unassembled WGS sequence"/>
</dbReference>
<sequence length="372" mass="39700">MVKKKTVVPNKAGAGVTVEVEWVKSDLGGRSDGARGTDEVTGPAGTILQTPSLLSLQRGRPLALSSPVIPGRPSSGKRPATLAKHPSFLRWAGLGRSPSSPGCLVCVFEALRADLRRDAGRRVLPLGCRDQVSGTWNLCFPICKGADYTSVLYNPSRVGETRKETIPGRLSLRACSITATMPESLSLDSSHQESQTQLLQRNWDPNAPPPRARKVLIHSQHLPAQGYSGPTQASRLQTGTKKRGLAAARDHNSWKHHRQPGLLRPLQPRAVREPLTPASLHLRVSTGTPLRPLWPLPDLLHSPQAPCRAYPQAARERPSPASSRAGVRGAAPRPPGSHPDGAARGGSPAPGMGMGGLASWALPAPCSPARRR</sequence>
<dbReference type="EMBL" id="JASSZA010000019">
    <property type="protein sequence ID" value="KAK2088087.1"/>
    <property type="molecule type" value="Genomic_DNA"/>
</dbReference>
<evidence type="ECO:0000313" key="2">
    <source>
        <dbReference type="EMBL" id="KAK2088087.1"/>
    </source>
</evidence>
<proteinExistence type="predicted"/>
<accession>A0ABQ9TVA0</accession>
<evidence type="ECO:0000313" key="3">
    <source>
        <dbReference type="Proteomes" id="UP001266305"/>
    </source>
</evidence>
<protein>
    <submittedName>
        <fullName evidence="2">Uncharacterized protein</fullName>
    </submittedName>
</protein>
<feature type="region of interest" description="Disordered" evidence="1">
    <location>
        <begin position="223"/>
        <end position="269"/>
    </location>
</feature>
<organism evidence="2 3">
    <name type="scientific">Saguinus oedipus</name>
    <name type="common">Cotton-top tamarin</name>
    <name type="synonym">Oedipomidas oedipus</name>
    <dbReference type="NCBI Taxonomy" id="9490"/>
    <lineage>
        <taxon>Eukaryota</taxon>
        <taxon>Metazoa</taxon>
        <taxon>Chordata</taxon>
        <taxon>Craniata</taxon>
        <taxon>Vertebrata</taxon>
        <taxon>Euteleostomi</taxon>
        <taxon>Mammalia</taxon>
        <taxon>Eutheria</taxon>
        <taxon>Euarchontoglires</taxon>
        <taxon>Primates</taxon>
        <taxon>Haplorrhini</taxon>
        <taxon>Platyrrhini</taxon>
        <taxon>Cebidae</taxon>
        <taxon>Callitrichinae</taxon>
        <taxon>Saguinus</taxon>
    </lineage>
</organism>
<feature type="region of interest" description="Disordered" evidence="1">
    <location>
        <begin position="184"/>
        <end position="210"/>
    </location>
</feature>
<reference evidence="2 3" key="1">
    <citation type="submission" date="2023-05" db="EMBL/GenBank/DDBJ databases">
        <title>B98-5 Cell Line De Novo Hybrid Assembly: An Optical Mapping Approach.</title>
        <authorList>
            <person name="Kananen K."/>
            <person name="Auerbach J.A."/>
            <person name="Kautto E."/>
            <person name="Blachly J.S."/>
        </authorList>
    </citation>
    <scope>NUCLEOTIDE SEQUENCE [LARGE SCALE GENOMIC DNA]</scope>
    <source>
        <strain evidence="2">B95-8</strain>
        <tissue evidence="2">Cell line</tissue>
    </source>
</reference>
<feature type="region of interest" description="Disordered" evidence="1">
    <location>
        <begin position="309"/>
        <end position="372"/>
    </location>
</feature>
<comment type="caution">
    <text evidence="2">The sequence shown here is derived from an EMBL/GenBank/DDBJ whole genome shotgun (WGS) entry which is preliminary data.</text>
</comment>
<evidence type="ECO:0000256" key="1">
    <source>
        <dbReference type="SAM" id="MobiDB-lite"/>
    </source>
</evidence>